<evidence type="ECO:0000313" key="1">
    <source>
        <dbReference type="EMBL" id="RZU35640.1"/>
    </source>
</evidence>
<keyword evidence="2" id="KW-1185">Reference proteome</keyword>
<organism evidence="1 2">
    <name type="scientific">Edaphobacter modestus</name>
    <dbReference type="NCBI Taxonomy" id="388466"/>
    <lineage>
        <taxon>Bacteria</taxon>
        <taxon>Pseudomonadati</taxon>
        <taxon>Acidobacteriota</taxon>
        <taxon>Terriglobia</taxon>
        <taxon>Terriglobales</taxon>
        <taxon>Acidobacteriaceae</taxon>
        <taxon>Edaphobacter</taxon>
    </lineage>
</organism>
<protein>
    <submittedName>
        <fullName evidence="1">Uncharacterized protein</fullName>
    </submittedName>
</protein>
<evidence type="ECO:0000313" key="2">
    <source>
        <dbReference type="Proteomes" id="UP000292958"/>
    </source>
</evidence>
<name>A0A4Q7YEQ8_9BACT</name>
<comment type="caution">
    <text evidence="1">The sequence shown here is derived from an EMBL/GenBank/DDBJ whole genome shotgun (WGS) entry which is preliminary data.</text>
</comment>
<proteinExistence type="predicted"/>
<reference evidence="1 2" key="1">
    <citation type="submission" date="2019-02" db="EMBL/GenBank/DDBJ databases">
        <title>Genomic Encyclopedia of Archaeal and Bacterial Type Strains, Phase II (KMG-II): from individual species to whole genera.</title>
        <authorList>
            <person name="Goeker M."/>
        </authorList>
    </citation>
    <scope>NUCLEOTIDE SEQUENCE [LARGE SCALE GENOMIC DNA]</scope>
    <source>
        <strain evidence="1 2">DSM 18101</strain>
    </source>
</reference>
<sequence length="69" mass="7991">MDELETAIITKTGHGFEVTDNFGDIIGNFKDWSQVADMFRKRDFSEEYIAKRRADLDRSATTKIDETNE</sequence>
<gene>
    <name evidence="1" type="ORF">BDD14_5725</name>
</gene>
<accession>A0A4Q7YEQ8</accession>
<dbReference type="EMBL" id="SHKW01000002">
    <property type="protein sequence ID" value="RZU35640.1"/>
    <property type="molecule type" value="Genomic_DNA"/>
</dbReference>
<dbReference type="AlphaFoldDB" id="A0A4Q7YEQ8"/>
<dbReference type="OrthoDB" id="9848607at2"/>
<dbReference type="Proteomes" id="UP000292958">
    <property type="component" value="Unassembled WGS sequence"/>
</dbReference>
<dbReference type="RefSeq" id="WP_130424037.1">
    <property type="nucleotide sequence ID" value="NZ_SHKW01000002.1"/>
</dbReference>